<feature type="region of interest" description="Disordered" evidence="1">
    <location>
        <begin position="1"/>
        <end position="37"/>
    </location>
</feature>
<dbReference type="EMBL" id="HAEG01013214">
    <property type="protein sequence ID" value="SBR94348.1"/>
    <property type="molecule type" value="Transcribed_RNA"/>
</dbReference>
<dbReference type="AlphaFoldDB" id="A0A1A8QM02"/>
<name>A0A1A8QM02_9TELE</name>
<evidence type="ECO:0000313" key="2">
    <source>
        <dbReference type="EMBL" id="SBR94348.1"/>
    </source>
</evidence>
<accession>A0A1A8QM02</accession>
<gene>
    <name evidence="2" type="primary">Nfu_g_1_013899</name>
</gene>
<feature type="non-terminal residue" evidence="2">
    <location>
        <position position="1"/>
    </location>
</feature>
<protein>
    <submittedName>
        <fullName evidence="2">Uncharacterized protein</fullName>
    </submittedName>
</protein>
<feature type="region of interest" description="Disordered" evidence="1">
    <location>
        <begin position="94"/>
        <end position="122"/>
    </location>
</feature>
<feature type="compositionally biased region" description="Basic and acidic residues" evidence="1">
    <location>
        <begin position="24"/>
        <end position="33"/>
    </location>
</feature>
<proteinExistence type="predicted"/>
<reference evidence="2" key="1">
    <citation type="submission" date="2016-05" db="EMBL/GenBank/DDBJ databases">
        <authorList>
            <person name="Lavstsen T."/>
            <person name="Jespersen J.S."/>
        </authorList>
    </citation>
    <scope>NUCLEOTIDE SEQUENCE</scope>
    <source>
        <tissue evidence="2">Brain</tissue>
    </source>
</reference>
<reference evidence="2" key="2">
    <citation type="submission" date="2016-06" db="EMBL/GenBank/DDBJ databases">
        <title>The genome of a short-lived fish provides insights into sex chromosome evolution and the genetic control of aging.</title>
        <authorList>
            <person name="Reichwald K."/>
            <person name="Felder M."/>
            <person name="Petzold A."/>
            <person name="Koch P."/>
            <person name="Groth M."/>
            <person name="Platzer M."/>
        </authorList>
    </citation>
    <scope>NUCLEOTIDE SEQUENCE</scope>
    <source>
        <tissue evidence="2">Brain</tissue>
    </source>
</reference>
<organism evidence="2">
    <name type="scientific">Nothobranchius pienaari</name>
    <dbReference type="NCBI Taxonomy" id="704102"/>
    <lineage>
        <taxon>Eukaryota</taxon>
        <taxon>Metazoa</taxon>
        <taxon>Chordata</taxon>
        <taxon>Craniata</taxon>
        <taxon>Vertebrata</taxon>
        <taxon>Euteleostomi</taxon>
        <taxon>Actinopterygii</taxon>
        <taxon>Neopterygii</taxon>
        <taxon>Teleostei</taxon>
        <taxon>Neoteleostei</taxon>
        <taxon>Acanthomorphata</taxon>
        <taxon>Ovalentaria</taxon>
        <taxon>Atherinomorphae</taxon>
        <taxon>Cyprinodontiformes</taxon>
        <taxon>Nothobranchiidae</taxon>
        <taxon>Nothobranchius</taxon>
    </lineage>
</organism>
<evidence type="ECO:0000256" key="1">
    <source>
        <dbReference type="SAM" id="MobiDB-lite"/>
    </source>
</evidence>
<sequence length="154" mass="17233">GKQTPGIRDNPKTVRGQSPSIQNETKRANKNENKGLGLPKLVQSSGVVRCLHPPFISEFLIGNLVQLQPPPLLTCGKSAQSQLEWRWCHSPRLGNMTGGAGDQRDTEQDRSTGTPDRRHIRRTQDAEHDTYISCLHHLTVFTFISHLLCFLISL</sequence>